<accession>A0A9D1WIS0</accession>
<dbReference type="SUPFAM" id="SSF56784">
    <property type="entry name" value="HAD-like"/>
    <property type="match status" value="1"/>
</dbReference>
<dbReference type="SFLD" id="SFLDG01140">
    <property type="entry name" value="C2.B:_Phosphomannomutase_and_P"/>
    <property type="match status" value="1"/>
</dbReference>
<dbReference type="EMBL" id="DXEX01000177">
    <property type="protein sequence ID" value="HIX59683.1"/>
    <property type="molecule type" value="Genomic_DNA"/>
</dbReference>
<dbReference type="NCBIfam" id="TIGR00099">
    <property type="entry name" value="Cof-subfamily"/>
    <property type="match status" value="1"/>
</dbReference>
<reference evidence="1" key="1">
    <citation type="journal article" date="2021" name="PeerJ">
        <title>Extensive microbial diversity within the chicken gut microbiome revealed by metagenomics and culture.</title>
        <authorList>
            <person name="Gilroy R."/>
            <person name="Ravi A."/>
            <person name="Getino M."/>
            <person name="Pursley I."/>
            <person name="Horton D.L."/>
            <person name="Alikhan N.F."/>
            <person name="Baker D."/>
            <person name="Gharbi K."/>
            <person name="Hall N."/>
            <person name="Watson M."/>
            <person name="Adriaenssens E.M."/>
            <person name="Foster-Nyarko E."/>
            <person name="Jarju S."/>
            <person name="Secka A."/>
            <person name="Antonio M."/>
            <person name="Oren A."/>
            <person name="Chaudhuri R.R."/>
            <person name="La Ragione R."/>
            <person name="Hildebrand F."/>
            <person name="Pallen M.J."/>
        </authorList>
    </citation>
    <scope>NUCLEOTIDE SEQUENCE</scope>
    <source>
        <strain evidence="1">ChiSjej1B19-8411</strain>
    </source>
</reference>
<name>A0A9D1WIS0_9FIRM</name>
<comment type="caution">
    <text evidence="1">The sequence shown here is derived from an EMBL/GenBank/DDBJ whole genome shotgun (WGS) entry which is preliminary data.</text>
</comment>
<dbReference type="GO" id="GO:0016791">
    <property type="term" value="F:phosphatase activity"/>
    <property type="evidence" value="ECO:0007669"/>
    <property type="project" value="TreeGrafter"/>
</dbReference>
<dbReference type="SFLD" id="SFLDS00003">
    <property type="entry name" value="Haloacid_Dehalogenase"/>
    <property type="match status" value="1"/>
</dbReference>
<keyword evidence="1" id="KW-0378">Hydrolase</keyword>
<dbReference type="InterPro" id="IPR023214">
    <property type="entry name" value="HAD_sf"/>
</dbReference>
<dbReference type="PANTHER" id="PTHR10000:SF25">
    <property type="entry name" value="PHOSPHATASE YKRA-RELATED"/>
    <property type="match status" value="1"/>
</dbReference>
<gene>
    <name evidence="1" type="ORF">IAA45_08215</name>
</gene>
<dbReference type="Pfam" id="PF08282">
    <property type="entry name" value="Hydrolase_3"/>
    <property type="match status" value="1"/>
</dbReference>
<protein>
    <submittedName>
        <fullName evidence="1">HAD family hydrolase</fullName>
    </submittedName>
</protein>
<dbReference type="Gene3D" id="3.40.50.1000">
    <property type="entry name" value="HAD superfamily/HAD-like"/>
    <property type="match status" value="1"/>
</dbReference>
<dbReference type="Proteomes" id="UP000886817">
    <property type="component" value="Unassembled WGS sequence"/>
</dbReference>
<dbReference type="PROSITE" id="PS01229">
    <property type="entry name" value="COF_2"/>
    <property type="match status" value="1"/>
</dbReference>
<evidence type="ECO:0000313" key="2">
    <source>
        <dbReference type="Proteomes" id="UP000886817"/>
    </source>
</evidence>
<dbReference type="AlphaFoldDB" id="A0A9D1WIS0"/>
<organism evidence="1 2">
    <name type="scientific">Candidatus Blautia gallistercoris</name>
    <dbReference type="NCBI Taxonomy" id="2838490"/>
    <lineage>
        <taxon>Bacteria</taxon>
        <taxon>Bacillati</taxon>
        <taxon>Bacillota</taxon>
        <taxon>Clostridia</taxon>
        <taxon>Lachnospirales</taxon>
        <taxon>Lachnospiraceae</taxon>
        <taxon>Blautia</taxon>
    </lineage>
</organism>
<reference evidence="1" key="2">
    <citation type="submission" date="2021-04" db="EMBL/GenBank/DDBJ databases">
        <authorList>
            <person name="Gilroy R."/>
        </authorList>
    </citation>
    <scope>NUCLEOTIDE SEQUENCE</scope>
    <source>
        <strain evidence="1">ChiSjej1B19-8411</strain>
    </source>
</reference>
<dbReference type="GO" id="GO:0000287">
    <property type="term" value="F:magnesium ion binding"/>
    <property type="evidence" value="ECO:0007669"/>
    <property type="project" value="TreeGrafter"/>
</dbReference>
<dbReference type="Gene3D" id="3.30.1240.10">
    <property type="match status" value="1"/>
</dbReference>
<proteinExistence type="predicted"/>
<evidence type="ECO:0000313" key="1">
    <source>
        <dbReference type="EMBL" id="HIX59683.1"/>
    </source>
</evidence>
<dbReference type="InterPro" id="IPR036412">
    <property type="entry name" value="HAD-like_sf"/>
</dbReference>
<dbReference type="InterPro" id="IPR000150">
    <property type="entry name" value="Cof"/>
</dbReference>
<sequence length="262" mass="30208">MSRKMIFFDIDGTITQDKTYFIPESTRTALQQASANGHLLFVNTGRTFIAVDKDVRALPFDGYVTGCGTFIYYHGKQLLAHPLSHQVCREVVENLRAWDIPVFYEGNDNLYYDPENPTPDWKYQVLLRNFKKDRFSHISMDEPFVFDKFLVFPKETSQMDAFEAYCQGKFTAIDRGHGMFEMIQASCSKATGIQFLMDRFQISLEDCYVIGDSTNDLPMLTYVPNSIAMGNSMKEILPYCSYQTTDIMDDGIYNALRHFHII</sequence>
<dbReference type="PANTHER" id="PTHR10000">
    <property type="entry name" value="PHOSPHOSERINE PHOSPHATASE"/>
    <property type="match status" value="1"/>
</dbReference>
<dbReference type="NCBIfam" id="TIGR01484">
    <property type="entry name" value="HAD-SF-IIB"/>
    <property type="match status" value="1"/>
</dbReference>
<dbReference type="GO" id="GO:0005829">
    <property type="term" value="C:cytosol"/>
    <property type="evidence" value="ECO:0007669"/>
    <property type="project" value="TreeGrafter"/>
</dbReference>
<dbReference type="InterPro" id="IPR006379">
    <property type="entry name" value="HAD-SF_hydro_IIB"/>
</dbReference>